<dbReference type="RefSeq" id="WP_191810024.1">
    <property type="nucleotide sequence ID" value="NZ_JACSPV010000004.1"/>
</dbReference>
<dbReference type="InterPro" id="IPR045175">
    <property type="entry name" value="M28_fam"/>
</dbReference>
<evidence type="ECO:0000259" key="1">
    <source>
        <dbReference type="Pfam" id="PF04389"/>
    </source>
</evidence>
<accession>A0ABR8VHR6</accession>
<evidence type="ECO:0000313" key="4">
    <source>
        <dbReference type="Proteomes" id="UP000648182"/>
    </source>
</evidence>
<comment type="caution">
    <text evidence="3">The sequence shown here is derived from an EMBL/GenBank/DDBJ whole genome shotgun (WGS) entry which is preliminary data.</text>
</comment>
<dbReference type="Pfam" id="PF04389">
    <property type="entry name" value="Peptidase_M28"/>
    <property type="match status" value="1"/>
</dbReference>
<dbReference type="EMBL" id="JACSPV010000004">
    <property type="protein sequence ID" value="MBD8004151.1"/>
    <property type="molecule type" value="Genomic_DNA"/>
</dbReference>
<dbReference type="InterPro" id="IPR007484">
    <property type="entry name" value="Peptidase_M28"/>
</dbReference>
<gene>
    <name evidence="3" type="ORF">H9631_03585</name>
</gene>
<dbReference type="SUPFAM" id="SSF53187">
    <property type="entry name" value="Zn-dependent exopeptidases"/>
    <property type="match status" value="1"/>
</dbReference>
<dbReference type="Proteomes" id="UP000648182">
    <property type="component" value="Unassembled WGS sequence"/>
</dbReference>
<name>A0ABR8VHR6_9BACI</name>
<feature type="domain" description="FIMAH" evidence="2">
    <location>
        <begin position="322"/>
        <end position="400"/>
    </location>
</feature>
<evidence type="ECO:0000313" key="3">
    <source>
        <dbReference type="EMBL" id="MBD8004151.1"/>
    </source>
</evidence>
<organism evidence="3 4">
    <name type="scientific">Bacillus norwichensis</name>
    <dbReference type="NCBI Taxonomy" id="2762217"/>
    <lineage>
        <taxon>Bacteria</taxon>
        <taxon>Bacillati</taxon>
        <taxon>Bacillota</taxon>
        <taxon>Bacilli</taxon>
        <taxon>Bacillales</taxon>
        <taxon>Bacillaceae</taxon>
        <taxon>Bacillus</taxon>
    </lineage>
</organism>
<sequence>MKGIKRYWIIVFIMTFGVVFKASSAQAIVDKEYGSIALQHLSYLSQNIGERVAGTKGEEQARDYLFQAFEDLGYDTEIQAFSYTNRGTAVESANVIATKRGSLKEEIIIGAHYDSVRGVEGVEDNGSGVGVMLETAERVKDLQIPYTIRFIAFGAEESGLRGSNAYAANMNATDIANAKAMINLDSLIVGDNMYVYGGLGKKGFVRELALDIGKEIGIGLQTNPGLNPDYPKGTTGDWSDHAPFHQKGIPYGYLESTNWEIGDLDGYTQTEKHGGVWHDPSKDNMQFILSEFPERMERLNSYSQILTKLVLQLGAAEPSSLEHLNRLIEYARDEGGITNDVTARVLTIHLTAVKHYEDKGSMDKAAKHMNGFVQLLEHQKKDGQISDKMYHILKADSMALEQKWDK</sequence>
<dbReference type="InterPro" id="IPR054470">
    <property type="entry name" value="FIMAH_dom"/>
</dbReference>
<dbReference type="PANTHER" id="PTHR12147">
    <property type="entry name" value="METALLOPEPTIDASE M28 FAMILY MEMBER"/>
    <property type="match status" value="1"/>
</dbReference>
<feature type="domain" description="Peptidase M28" evidence="1">
    <location>
        <begin position="94"/>
        <end position="299"/>
    </location>
</feature>
<dbReference type="Pfam" id="PF22888">
    <property type="entry name" value="FIMAH"/>
    <property type="match status" value="1"/>
</dbReference>
<protein>
    <submittedName>
        <fullName evidence="3">M28 family peptidase</fullName>
    </submittedName>
</protein>
<dbReference type="PANTHER" id="PTHR12147:SF26">
    <property type="entry name" value="PEPTIDASE M28 DOMAIN-CONTAINING PROTEIN"/>
    <property type="match status" value="1"/>
</dbReference>
<evidence type="ECO:0000259" key="2">
    <source>
        <dbReference type="Pfam" id="PF22888"/>
    </source>
</evidence>
<keyword evidence="4" id="KW-1185">Reference proteome</keyword>
<dbReference type="Gene3D" id="3.40.630.10">
    <property type="entry name" value="Zn peptidases"/>
    <property type="match status" value="1"/>
</dbReference>
<reference evidence="3 4" key="1">
    <citation type="submission" date="2020-08" db="EMBL/GenBank/DDBJ databases">
        <title>A Genomic Blueprint of the Chicken Gut Microbiome.</title>
        <authorList>
            <person name="Gilroy R."/>
            <person name="Ravi A."/>
            <person name="Getino M."/>
            <person name="Pursley I."/>
            <person name="Horton D.L."/>
            <person name="Alikhan N.-F."/>
            <person name="Baker D."/>
            <person name="Gharbi K."/>
            <person name="Hall N."/>
            <person name="Watson M."/>
            <person name="Adriaenssens E.M."/>
            <person name="Foster-Nyarko E."/>
            <person name="Jarju S."/>
            <person name="Secka A."/>
            <person name="Antonio M."/>
            <person name="Oren A."/>
            <person name="Chaudhuri R."/>
            <person name="La Ragione R.M."/>
            <person name="Hildebrand F."/>
            <person name="Pallen M.J."/>
        </authorList>
    </citation>
    <scope>NUCLEOTIDE SEQUENCE [LARGE SCALE GENOMIC DNA]</scope>
    <source>
        <strain evidence="3 4">Sa1BUA2</strain>
    </source>
</reference>
<proteinExistence type="predicted"/>